<feature type="region of interest" description="Disordered" evidence="1">
    <location>
        <begin position="162"/>
        <end position="194"/>
    </location>
</feature>
<dbReference type="EMBL" id="CACTIH010007448">
    <property type="protein sequence ID" value="CAA3013684.1"/>
    <property type="molecule type" value="Genomic_DNA"/>
</dbReference>
<organism evidence="2 3">
    <name type="scientific">Olea europaea subsp. europaea</name>
    <dbReference type="NCBI Taxonomy" id="158383"/>
    <lineage>
        <taxon>Eukaryota</taxon>
        <taxon>Viridiplantae</taxon>
        <taxon>Streptophyta</taxon>
        <taxon>Embryophyta</taxon>
        <taxon>Tracheophyta</taxon>
        <taxon>Spermatophyta</taxon>
        <taxon>Magnoliopsida</taxon>
        <taxon>eudicotyledons</taxon>
        <taxon>Gunneridae</taxon>
        <taxon>Pentapetalae</taxon>
        <taxon>asterids</taxon>
        <taxon>lamiids</taxon>
        <taxon>Lamiales</taxon>
        <taxon>Oleaceae</taxon>
        <taxon>Oleeae</taxon>
        <taxon>Olea</taxon>
    </lineage>
</organism>
<keyword evidence="3" id="KW-1185">Reference proteome</keyword>
<proteinExistence type="predicted"/>
<dbReference type="AlphaFoldDB" id="A0A8S0U4L6"/>
<sequence>MVALPSSYLWLSQITGEEVIINRIEDQVVEWEDKLPIDNSLPPLSQPLILPELMKAFKISPEPLPRTPSPPFVLLLLMHYDHKRYPNSFFNFNRFIDDKNGTEEGEARVDPAVSQAFRGGGCPFGIEKHDAKVDYVIDECGGIDSRKCSELFCRSIAPPHSFNESSNSGAVGSGPSGLKNGNSSSSDDKENCVDMPIPMLYPPPSLQILSMQTMGIG</sequence>
<comment type="caution">
    <text evidence="2">The sequence shown here is derived from an EMBL/GenBank/DDBJ whole genome shotgun (WGS) entry which is preliminary data.</text>
</comment>
<gene>
    <name evidence="2" type="ORF">OLEA9_A021927</name>
</gene>
<evidence type="ECO:0000256" key="1">
    <source>
        <dbReference type="SAM" id="MobiDB-lite"/>
    </source>
</evidence>
<accession>A0A8S0U4L6</accession>
<evidence type="ECO:0000313" key="3">
    <source>
        <dbReference type="Proteomes" id="UP000594638"/>
    </source>
</evidence>
<dbReference type="Proteomes" id="UP000594638">
    <property type="component" value="Unassembled WGS sequence"/>
</dbReference>
<evidence type="ECO:0000313" key="2">
    <source>
        <dbReference type="EMBL" id="CAA3013684.1"/>
    </source>
</evidence>
<name>A0A8S0U4L6_OLEEU</name>
<reference evidence="2 3" key="1">
    <citation type="submission" date="2019-12" db="EMBL/GenBank/DDBJ databases">
        <authorList>
            <person name="Alioto T."/>
            <person name="Alioto T."/>
            <person name="Gomez Garrido J."/>
        </authorList>
    </citation>
    <scope>NUCLEOTIDE SEQUENCE [LARGE SCALE GENOMIC DNA]</scope>
</reference>
<protein>
    <submittedName>
        <fullName evidence="2">Uncharacterized protein</fullName>
    </submittedName>
</protein>
<dbReference type="Gramene" id="OE9A021927T1">
    <property type="protein sequence ID" value="OE9A021927C1"/>
    <property type="gene ID" value="OE9A021927"/>
</dbReference>